<keyword evidence="1" id="KW-0812">Transmembrane</keyword>
<feature type="transmembrane region" description="Helical" evidence="1">
    <location>
        <begin position="66"/>
        <end position="88"/>
    </location>
</feature>
<evidence type="ECO:0000313" key="4">
    <source>
        <dbReference type="Proteomes" id="UP000642488"/>
    </source>
</evidence>
<organism evidence="3 4">
    <name type="scientific">Palleronia pontilimi</name>
    <dbReference type="NCBI Taxonomy" id="1964209"/>
    <lineage>
        <taxon>Bacteria</taxon>
        <taxon>Pseudomonadati</taxon>
        <taxon>Pseudomonadota</taxon>
        <taxon>Alphaproteobacteria</taxon>
        <taxon>Rhodobacterales</taxon>
        <taxon>Roseobacteraceae</taxon>
        <taxon>Palleronia</taxon>
    </lineage>
</organism>
<reference evidence="3" key="1">
    <citation type="submission" date="2020-12" db="EMBL/GenBank/DDBJ databases">
        <title>Bacterial taxonomy.</title>
        <authorList>
            <person name="Pan X."/>
        </authorList>
    </citation>
    <scope>NUCLEOTIDE SEQUENCE</scope>
    <source>
        <strain evidence="3">KCTC 52957</strain>
    </source>
</reference>
<comment type="caution">
    <text evidence="3">The sequence shown here is derived from an EMBL/GenBank/DDBJ whole genome shotgun (WGS) entry which is preliminary data.</text>
</comment>
<dbReference type="AlphaFoldDB" id="A0A934IGM5"/>
<dbReference type="InterPro" id="IPR043728">
    <property type="entry name" value="DUF5671"/>
</dbReference>
<dbReference type="Pfam" id="PF18920">
    <property type="entry name" value="DUF5671"/>
    <property type="match status" value="1"/>
</dbReference>
<keyword evidence="1" id="KW-0472">Membrane</keyword>
<feature type="transmembrane region" description="Helical" evidence="1">
    <location>
        <begin position="169"/>
        <end position="187"/>
    </location>
</feature>
<dbReference type="Proteomes" id="UP000642488">
    <property type="component" value="Unassembled WGS sequence"/>
</dbReference>
<evidence type="ECO:0000256" key="1">
    <source>
        <dbReference type="SAM" id="Phobius"/>
    </source>
</evidence>
<sequence>MARTGALDRFVRKALTHGARRDEIAAALADAGWRDRDVRRALDAYVDRDFVVPVPRPQPFVSARDAFLYGLTFVALVICVVNLASALFELAEWALRDDARLRLNWDLAALAVFAPVFALLDRRTRGDERDSPMRKIFAYGALFVAALVLLGDLVAALALALSGGLGLEVAVKCLVVAVISGAVFAYYRRSLADEVA</sequence>
<evidence type="ECO:0000259" key="2">
    <source>
        <dbReference type="Pfam" id="PF18920"/>
    </source>
</evidence>
<name>A0A934IGM5_9RHOB</name>
<proteinExistence type="predicted"/>
<keyword evidence="1" id="KW-1133">Transmembrane helix</keyword>
<accession>A0A934IGM5</accession>
<feature type="domain" description="DUF5671" evidence="2">
    <location>
        <begin position="65"/>
        <end position="187"/>
    </location>
</feature>
<keyword evidence="4" id="KW-1185">Reference proteome</keyword>
<evidence type="ECO:0000313" key="3">
    <source>
        <dbReference type="EMBL" id="MBJ3764032.1"/>
    </source>
</evidence>
<dbReference type="RefSeq" id="WP_198917208.1">
    <property type="nucleotide sequence ID" value="NZ_JAEKPD010000016.1"/>
</dbReference>
<feature type="transmembrane region" description="Helical" evidence="1">
    <location>
        <begin position="141"/>
        <end position="163"/>
    </location>
</feature>
<protein>
    <recommendedName>
        <fullName evidence="2">DUF5671 domain-containing protein</fullName>
    </recommendedName>
</protein>
<dbReference type="EMBL" id="JAEKPD010000016">
    <property type="protein sequence ID" value="MBJ3764032.1"/>
    <property type="molecule type" value="Genomic_DNA"/>
</dbReference>
<feature type="transmembrane region" description="Helical" evidence="1">
    <location>
        <begin position="103"/>
        <end position="120"/>
    </location>
</feature>
<gene>
    <name evidence="3" type="ORF">ILP92_14880</name>
</gene>